<dbReference type="PANTHER" id="PTHR43163:SF6">
    <property type="entry name" value="DIPEPTIDE TRANSPORT SYSTEM PERMEASE PROTEIN DPPB-RELATED"/>
    <property type="match status" value="1"/>
</dbReference>
<evidence type="ECO:0000256" key="6">
    <source>
        <dbReference type="ARBA" id="ARBA00023136"/>
    </source>
</evidence>
<evidence type="ECO:0000256" key="5">
    <source>
        <dbReference type="ARBA" id="ARBA00022989"/>
    </source>
</evidence>
<evidence type="ECO:0000256" key="3">
    <source>
        <dbReference type="ARBA" id="ARBA00022475"/>
    </source>
</evidence>
<dbReference type="InterPro" id="IPR035906">
    <property type="entry name" value="MetI-like_sf"/>
</dbReference>
<keyword evidence="3" id="KW-1003">Cell membrane</keyword>
<evidence type="ECO:0000256" key="7">
    <source>
        <dbReference type="RuleBase" id="RU363032"/>
    </source>
</evidence>
<dbReference type="Pfam" id="PF00528">
    <property type="entry name" value="BPD_transp_1"/>
    <property type="match status" value="1"/>
</dbReference>
<dbReference type="Proteomes" id="UP000708298">
    <property type="component" value="Unassembled WGS sequence"/>
</dbReference>
<accession>A0A963YUW2</accession>
<dbReference type="Gene3D" id="1.10.3720.10">
    <property type="entry name" value="MetI-like"/>
    <property type="match status" value="1"/>
</dbReference>
<evidence type="ECO:0000256" key="2">
    <source>
        <dbReference type="ARBA" id="ARBA00022448"/>
    </source>
</evidence>
<comment type="subcellular location">
    <subcellularLocation>
        <location evidence="1 7">Cell membrane</location>
        <topology evidence="1 7">Multi-pass membrane protein</topology>
    </subcellularLocation>
</comment>
<comment type="caution">
    <text evidence="9">The sequence shown here is derived from an EMBL/GenBank/DDBJ whole genome shotgun (WGS) entry which is preliminary data.</text>
</comment>
<keyword evidence="5 7" id="KW-1133">Transmembrane helix</keyword>
<dbReference type="AlphaFoldDB" id="A0A963YUW2"/>
<dbReference type="SUPFAM" id="SSF161098">
    <property type="entry name" value="MetI-like"/>
    <property type="match status" value="1"/>
</dbReference>
<name>A0A963YUW2_9PROT</name>
<dbReference type="RefSeq" id="WP_227323154.1">
    <property type="nucleotide sequence ID" value="NZ_JAESVB010000014.1"/>
</dbReference>
<feature type="domain" description="ABC transmembrane type-1" evidence="8">
    <location>
        <begin position="124"/>
        <end position="324"/>
    </location>
</feature>
<evidence type="ECO:0000313" key="10">
    <source>
        <dbReference type="Proteomes" id="UP000708298"/>
    </source>
</evidence>
<proteinExistence type="inferred from homology"/>
<keyword evidence="10" id="KW-1185">Reference proteome</keyword>
<dbReference type="PROSITE" id="PS50928">
    <property type="entry name" value="ABC_TM1"/>
    <property type="match status" value="1"/>
</dbReference>
<sequence length="335" mass="35716">MTSPLSLVGEASEATGLRPSFAARLRPVLIRLAAAIFVLWGAVTVTFIALSVLPGDRATIILNITSGQAIARTPAELTPINRAYGFDQPMVEQYARYIGGLLHGDFGTSYELQRPVAKIIGEQIGPTFTLAISALVLAWIFAVPWTLLTAGQGRRLGSFGSAAETITAGLPHYWVGILLLIVFAITLGWFPVIGGTSFMNTVLPTITLALPLAGFLGQSIRGEFDRTMREPFVLSARTRGMSAAGVRARHVLRHALIPAITLSGWAIGSLLSGAVLVETVFARPGLGSVLVSAVSDKDFPLVSGIVILNAFLYVVINLVVDLIYRLVDPRLRGTA</sequence>
<evidence type="ECO:0000256" key="4">
    <source>
        <dbReference type="ARBA" id="ARBA00022692"/>
    </source>
</evidence>
<reference evidence="9" key="1">
    <citation type="journal article" date="2021" name="Microorganisms">
        <title>Acidisoma silvae sp. nov. and Acidisomacellulosilytica sp. nov., Two Acidophilic Bacteria Isolated from Decaying Wood, Hydrolyzing Cellulose and Producing Poly-3-hydroxybutyrate.</title>
        <authorList>
            <person name="Mieszkin S."/>
            <person name="Pouder E."/>
            <person name="Uroz S."/>
            <person name="Simon-Colin C."/>
            <person name="Alain K."/>
        </authorList>
    </citation>
    <scope>NUCLEOTIDE SEQUENCE</scope>
    <source>
        <strain evidence="9">HW T2.11</strain>
    </source>
</reference>
<keyword evidence="6 7" id="KW-0472">Membrane</keyword>
<feature type="transmembrane region" description="Helical" evidence="7">
    <location>
        <begin position="301"/>
        <end position="324"/>
    </location>
</feature>
<dbReference type="GO" id="GO:0071916">
    <property type="term" value="F:dipeptide transmembrane transporter activity"/>
    <property type="evidence" value="ECO:0007669"/>
    <property type="project" value="TreeGrafter"/>
</dbReference>
<feature type="transmembrane region" description="Helical" evidence="7">
    <location>
        <begin position="256"/>
        <end position="281"/>
    </location>
</feature>
<feature type="transmembrane region" description="Helical" evidence="7">
    <location>
        <begin position="28"/>
        <end position="53"/>
    </location>
</feature>
<keyword evidence="4 7" id="KW-0812">Transmembrane</keyword>
<comment type="similarity">
    <text evidence="7">Belongs to the binding-protein-dependent transport system permease family.</text>
</comment>
<dbReference type="InterPro" id="IPR045621">
    <property type="entry name" value="BPD_transp_1_N"/>
</dbReference>
<dbReference type="EMBL" id="JAESVB010000014">
    <property type="protein sequence ID" value="MCB8877506.1"/>
    <property type="molecule type" value="Genomic_DNA"/>
</dbReference>
<feature type="transmembrane region" description="Helical" evidence="7">
    <location>
        <begin position="172"/>
        <end position="192"/>
    </location>
</feature>
<dbReference type="GO" id="GO:0005886">
    <property type="term" value="C:plasma membrane"/>
    <property type="evidence" value="ECO:0007669"/>
    <property type="project" value="UniProtKB-SubCell"/>
</dbReference>
<evidence type="ECO:0000313" key="9">
    <source>
        <dbReference type="EMBL" id="MCB8877506.1"/>
    </source>
</evidence>
<dbReference type="CDD" id="cd06261">
    <property type="entry name" value="TM_PBP2"/>
    <property type="match status" value="1"/>
</dbReference>
<keyword evidence="2 7" id="KW-0813">Transport</keyword>
<evidence type="ECO:0000259" key="8">
    <source>
        <dbReference type="PROSITE" id="PS50928"/>
    </source>
</evidence>
<gene>
    <name evidence="9" type="ORF">ASILVAE211_20090</name>
</gene>
<protein>
    <submittedName>
        <fullName evidence="9">ABC transporter permease</fullName>
    </submittedName>
</protein>
<reference evidence="9" key="2">
    <citation type="submission" date="2021-01" db="EMBL/GenBank/DDBJ databases">
        <authorList>
            <person name="Mieszkin S."/>
            <person name="Pouder E."/>
            <person name="Alain K."/>
        </authorList>
    </citation>
    <scope>NUCLEOTIDE SEQUENCE</scope>
    <source>
        <strain evidence="9">HW T2.11</strain>
    </source>
</reference>
<organism evidence="9 10">
    <name type="scientific">Acidisoma silvae</name>
    <dbReference type="NCBI Taxonomy" id="2802396"/>
    <lineage>
        <taxon>Bacteria</taxon>
        <taxon>Pseudomonadati</taxon>
        <taxon>Pseudomonadota</taxon>
        <taxon>Alphaproteobacteria</taxon>
        <taxon>Acetobacterales</taxon>
        <taxon>Acidocellaceae</taxon>
        <taxon>Acidisoma</taxon>
    </lineage>
</organism>
<dbReference type="InterPro" id="IPR000515">
    <property type="entry name" value="MetI-like"/>
</dbReference>
<feature type="transmembrane region" description="Helical" evidence="7">
    <location>
        <begin position="128"/>
        <end position="151"/>
    </location>
</feature>
<dbReference type="PANTHER" id="PTHR43163">
    <property type="entry name" value="DIPEPTIDE TRANSPORT SYSTEM PERMEASE PROTEIN DPPB-RELATED"/>
    <property type="match status" value="1"/>
</dbReference>
<feature type="transmembrane region" description="Helical" evidence="7">
    <location>
        <begin position="198"/>
        <end position="220"/>
    </location>
</feature>
<dbReference type="Pfam" id="PF19300">
    <property type="entry name" value="BPD_transp_1_N"/>
    <property type="match status" value="1"/>
</dbReference>
<evidence type="ECO:0000256" key="1">
    <source>
        <dbReference type="ARBA" id="ARBA00004651"/>
    </source>
</evidence>